<evidence type="ECO:0000256" key="7">
    <source>
        <dbReference type="ARBA" id="ARBA00022989"/>
    </source>
</evidence>
<keyword evidence="3" id="KW-1003">Cell membrane</keyword>
<dbReference type="GO" id="GO:0006031">
    <property type="term" value="P:chitin biosynthetic process"/>
    <property type="evidence" value="ECO:0007669"/>
    <property type="project" value="TreeGrafter"/>
</dbReference>
<keyword evidence="6 11" id="KW-0812">Transmembrane</keyword>
<dbReference type="Pfam" id="PF03142">
    <property type="entry name" value="Chitin_synth_2"/>
    <property type="match status" value="1"/>
</dbReference>
<feature type="transmembrane region" description="Helical" evidence="11">
    <location>
        <begin position="215"/>
        <end position="235"/>
    </location>
</feature>
<feature type="region of interest" description="Disordered" evidence="10">
    <location>
        <begin position="1"/>
        <end position="163"/>
    </location>
</feature>
<dbReference type="OrthoDB" id="370884at2759"/>
<feature type="compositionally biased region" description="Polar residues" evidence="10">
    <location>
        <begin position="142"/>
        <end position="158"/>
    </location>
</feature>
<feature type="compositionally biased region" description="Basic and acidic residues" evidence="10">
    <location>
        <begin position="488"/>
        <end position="501"/>
    </location>
</feature>
<feature type="transmembrane region" description="Helical" evidence="11">
    <location>
        <begin position="860"/>
        <end position="880"/>
    </location>
</feature>
<feature type="domain" description="Chitin synthase 4-like" evidence="12">
    <location>
        <begin position="358"/>
        <end position="437"/>
    </location>
</feature>
<feature type="compositionally biased region" description="Low complexity" evidence="10">
    <location>
        <begin position="1326"/>
        <end position="1335"/>
    </location>
</feature>
<evidence type="ECO:0000259" key="12">
    <source>
        <dbReference type="Pfam" id="PF22997"/>
    </source>
</evidence>
<dbReference type="PANTHER" id="PTHR22914">
    <property type="entry name" value="CHITIN SYNTHASE"/>
    <property type="match status" value="1"/>
</dbReference>
<evidence type="ECO:0000256" key="5">
    <source>
        <dbReference type="ARBA" id="ARBA00022679"/>
    </source>
</evidence>
<feature type="transmembrane region" description="Helical" evidence="11">
    <location>
        <begin position="939"/>
        <end position="961"/>
    </location>
</feature>
<feature type="region of interest" description="Disordered" evidence="10">
    <location>
        <begin position="488"/>
        <end position="511"/>
    </location>
</feature>
<reference evidence="13" key="1">
    <citation type="submission" date="2021-11" db="EMBL/GenBank/DDBJ databases">
        <authorList>
            <person name="Herlambang A."/>
            <person name="Guo Y."/>
            <person name="Takashima Y."/>
            <person name="Nishizawa T."/>
        </authorList>
    </citation>
    <scope>NUCLEOTIDE SEQUENCE</scope>
    <source>
        <strain evidence="13">E1425</strain>
    </source>
</reference>
<evidence type="ECO:0000256" key="10">
    <source>
        <dbReference type="SAM" id="MobiDB-lite"/>
    </source>
</evidence>
<feature type="compositionally biased region" description="Polar residues" evidence="10">
    <location>
        <begin position="1066"/>
        <end position="1077"/>
    </location>
</feature>
<dbReference type="GO" id="GO:0005886">
    <property type="term" value="C:plasma membrane"/>
    <property type="evidence" value="ECO:0007669"/>
    <property type="project" value="UniProtKB-SubCell"/>
</dbReference>
<feature type="region of interest" description="Disordered" evidence="10">
    <location>
        <begin position="1027"/>
        <end position="1049"/>
    </location>
</feature>
<dbReference type="PANTHER" id="PTHR22914:SF16">
    <property type="entry name" value="CHITIN SYNTHASE 3"/>
    <property type="match status" value="1"/>
</dbReference>
<evidence type="ECO:0000256" key="6">
    <source>
        <dbReference type="ARBA" id="ARBA00022692"/>
    </source>
</evidence>
<keyword evidence="14" id="KW-1185">Reference proteome</keyword>
<feature type="compositionally biased region" description="Low complexity" evidence="10">
    <location>
        <begin position="1085"/>
        <end position="1100"/>
    </location>
</feature>
<dbReference type="SUPFAM" id="SSF53448">
    <property type="entry name" value="Nucleotide-diphospho-sugar transferases"/>
    <property type="match status" value="1"/>
</dbReference>
<evidence type="ECO:0000256" key="9">
    <source>
        <dbReference type="ARBA" id="ARBA00023180"/>
    </source>
</evidence>
<feature type="compositionally biased region" description="Pro residues" evidence="10">
    <location>
        <begin position="1241"/>
        <end position="1260"/>
    </location>
</feature>
<dbReference type="GO" id="GO:0030428">
    <property type="term" value="C:cell septum"/>
    <property type="evidence" value="ECO:0007669"/>
    <property type="project" value="TreeGrafter"/>
</dbReference>
<dbReference type="Pfam" id="PF22997">
    <property type="entry name" value="CHS4"/>
    <property type="match status" value="1"/>
</dbReference>
<protein>
    <recommendedName>
        <fullName evidence="2">chitin synthase</fullName>
        <ecNumber evidence="2">2.4.1.16</ecNumber>
    </recommendedName>
</protein>
<proteinExistence type="predicted"/>
<name>A0A9P3LRR7_9FUNG</name>
<dbReference type="Proteomes" id="UP000827284">
    <property type="component" value="Unassembled WGS sequence"/>
</dbReference>
<evidence type="ECO:0000256" key="3">
    <source>
        <dbReference type="ARBA" id="ARBA00022475"/>
    </source>
</evidence>
<keyword evidence="9" id="KW-0325">Glycoprotein</keyword>
<sequence>MSSAAPSSDNKAPKSGQPSTATTTSNNSKRGGRNRSLSRNRSLTRPERQRPKQGMLNRTPSQKTQDAGIQADMNDSTGNLIQAQGGQPPQGESGSGPLSPAAAAAAQEQHQQRLRLQQQNQQGQGGLQQPNMRPRPRRASTLRRNGSRAGSNAPQRRPSTMARAKKKLAEREIELTAWVVVSRIFTCCIPSGLLRCCNGRKFSRIEVVQAWREKVTLCMIIALICGVLAFIIFGLTPTLCPTDSRSVIAYSTTPTDGQPATKDNHIDSVIIRGSAYPFDKMQQYLSARNIIMSPDFRAMDISSLFYDSSNPCSDYPAINVTSTQCTVPNPYNNTPLVAKPCLTFQDLSTSGPKFTGKVSFLWSDVNDLTRPDLNNIMIYDGQIFNVTQFIYGNQVFGPDVASVLYNNLRKDASLPFQRTDARKKAIGCIEAMTQVGVLENTTMGCFASKIIILTTLICVCMVVGIKFLMALTFSWFLSYRLTEKPRTVRKSSQIEKEKEEMSSNGQDLARGKNAATRKNLYTVMLVTCYSEGENSIRTTLDSLANTSYSSKHKLMLVICDGIVRGHGNKLTTPDIVVNMLDLAPGNENPKASSYLAIADGEKQHNMAKVYAGHYVYKKKRCPTIVIVKCGNPLEKDATKPGNRGKRDSQLILMSFFQRVLFADRFTELDFELFHKIHQLMNVWPDRFELCLMVDADTMVKGDSLSYMVTAMQNDHTIMGLCGETKIANKTSSWVTAIQVFEYYISHHLGKAFESVFGGVTCLPGCFCMYRIKAPKNESWVPIIANPEVIQEYNQNIVSTLHQKNLLLLGEDRYLTTLMLRTFPKRQMVFVPQAQCKTVVPDTFSVLLSQRRRWINSTIHNLLELVLVTDLCGIAFLSMQFVVLLELIGTVVLPASILFTVGMIVFAIISKTLAVLPMVLIIVIIGLPAVLIVLTTRKWIYVLWMLIYLVSLPIWNFVLPLYSFWHFDDFSWGETRKVANQKRKSGQDHGDAEGVFESGSIIMRKWEEWEKERLKALGYRIQRRHSADRGINDLPPPAASTMDLNKSPKKTSSAINLNMLVGATTPVSRSTVSGSIGRQGTLPAASTPSLGSTLNSSSGSLRGPPPNGGPRHVSHQPMPQSTPNLALSPEQQQQQQQMQRHSTVGGGMRPPRPRPPPGQMSPRPPPGSMGPGQSFEMGAMTSPGTPQPSRMSYMPTTGAQGPGPRPYPAGGANLEARHSVHGAAGPGFRPVPSARPMMGRPRPGPGPGPGPGPMQRPPPPTSQSSHPFQRPPHPQQQQQQQGNWLSGPPGQGSPRPHPSMPYGGAQQPPPPQHFVNYQQQQGPPPSSAQSKSASAPIYPLPPPVTGNNQAHTSFIGLAGDRQSRSSDTSQEASSTKQVEESS</sequence>
<keyword evidence="5" id="KW-0808">Transferase</keyword>
<comment type="caution">
    <text evidence="13">The sequence shown here is derived from an EMBL/GenBank/DDBJ whole genome shotgun (WGS) entry which is preliminary data.</text>
</comment>
<keyword evidence="7 11" id="KW-1133">Transmembrane helix</keyword>
<evidence type="ECO:0000256" key="1">
    <source>
        <dbReference type="ARBA" id="ARBA00004651"/>
    </source>
</evidence>
<comment type="subcellular location">
    <subcellularLocation>
        <location evidence="1">Cell membrane</location>
        <topology evidence="1">Multi-pass membrane protein</topology>
    </subcellularLocation>
</comment>
<evidence type="ECO:0000313" key="14">
    <source>
        <dbReference type="Proteomes" id="UP000827284"/>
    </source>
</evidence>
<evidence type="ECO:0000313" key="13">
    <source>
        <dbReference type="EMBL" id="GJJ67987.1"/>
    </source>
</evidence>
<feature type="region of interest" description="Disordered" evidence="10">
    <location>
        <begin position="1066"/>
        <end position="1381"/>
    </location>
</feature>
<organism evidence="13 14">
    <name type="scientific">Entomortierella parvispora</name>
    <dbReference type="NCBI Taxonomy" id="205924"/>
    <lineage>
        <taxon>Eukaryota</taxon>
        <taxon>Fungi</taxon>
        <taxon>Fungi incertae sedis</taxon>
        <taxon>Mucoromycota</taxon>
        <taxon>Mortierellomycotina</taxon>
        <taxon>Mortierellomycetes</taxon>
        <taxon>Mortierellales</taxon>
        <taxon>Mortierellaceae</taxon>
        <taxon>Entomortierella</taxon>
    </lineage>
</organism>
<evidence type="ECO:0000256" key="11">
    <source>
        <dbReference type="SAM" id="Phobius"/>
    </source>
</evidence>
<feature type="compositionally biased region" description="Polar residues" evidence="10">
    <location>
        <begin position="56"/>
        <end position="81"/>
    </location>
</feature>
<feature type="compositionally biased region" description="Polar residues" evidence="10">
    <location>
        <begin position="1"/>
        <end position="23"/>
    </location>
</feature>
<dbReference type="EC" id="2.4.1.16" evidence="2"/>
<feature type="transmembrane region" description="Helical" evidence="11">
    <location>
        <begin position="914"/>
        <end position="933"/>
    </location>
</feature>
<keyword evidence="4" id="KW-0328">Glycosyltransferase</keyword>
<gene>
    <name evidence="13" type="ORF">EMPS_00333</name>
</gene>
<dbReference type="InterPro" id="IPR004835">
    <property type="entry name" value="Chitin_synth"/>
</dbReference>
<dbReference type="InterPro" id="IPR029044">
    <property type="entry name" value="Nucleotide-diphossugar_trans"/>
</dbReference>
<reference evidence="13" key="2">
    <citation type="journal article" date="2022" name="Microbiol. Resour. Announc.">
        <title>Whole-Genome Sequence of Entomortierella parvispora E1425, a Mucoromycotan Fungus Associated with Burkholderiaceae-Related Endosymbiotic Bacteria.</title>
        <authorList>
            <person name="Herlambang A."/>
            <person name="Guo Y."/>
            <person name="Takashima Y."/>
            <person name="Narisawa K."/>
            <person name="Ohta H."/>
            <person name="Nishizawa T."/>
        </authorList>
    </citation>
    <scope>NUCLEOTIDE SEQUENCE</scope>
    <source>
        <strain evidence="13">E1425</strain>
    </source>
</reference>
<feature type="compositionally biased region" description="Polar residues" evidence="10">
    <location>
        <begin position="1364"/>
        <end position="1375"/>
    </location>
</feature>
<evidence type="ECO:0000256" key="8">
    <source>
        <dbReference type="ARBA" id="ARBA00023136"/>
    </source>
</evidence>
<keyword evidence="8 11" id="KW-0472">Membrane</keyword>
<feature type="compositionally biased region" description="Polar residues" evidence="10">
    <location>
        <begin position="1181"/>
        <end position="1196"/>
    </location>
</feature>
<evidence type="ECO:0000256" key="2">
    <source>
        <dbReference type="ARBA" id="ARBA00012543"/>
    </source>
</evidence>
<accession>A0A9P3LRR7</accession>
<feature type="transmembrane region" description="Helical" evidence="11">
    <location>
        <begin position="450"/>
        <end position="477"/>
    </location>
</feature>
<feature type="compositionally biased region" description="Low complexity" evidence="10">
    <location>
        <begin position="82"/>
        <end position="131"/>
    </location>
</feature>
<feature type="compositionally biased region" description="Pro residues" evidence="10">
    <location>
        <begin position="1152"/>
        <end position="1167"/>
    </location>
</feature>
<dbReference type="CDD" id="cd04190">
    <property type="entry name" value="Chitin_synth_C"/>
    <property type="match status" value="1"/>
</dbReference>
<feature type="transmembrane region" description="Helical" evidence="11">
    <location>
        <begin position="886"/>
        <end position="907"/>
    </location>
</feature>
<dbReference type="GO" id="GO:0004100">
    <property type="term" value="F:chitin synthase activity"/>
    <property type="evidence" value="ECO:0007669"/>
    <property type="project" value="UniProtKB-EC"/>
</dbReference>
<evidence type="ECO:0000256" key="4">
    <source>
        <dbReference type="ARBA" id="ARBA00022676"/>
    </source>
</evidence>
<dbReference type="EMBL" id="BQFW01000001">
    <property type="protein sequence ID" value="GJJ67987.1"/>
    <property type="molecule type" value="Genomic_DNA"/>
</dbReference>
<dbReference type="InterPro" id="IPR054295">
    <property type="entry name" value="CHS4-like_dom"/>
</dbReference>